<sequence>MGRDVRPSDMFAKGCGNIVSPEKPSCDKGRDGLAKEAVLPCTFVFPDVLEVYGTLNLHPGDPAAADKFARLTRARDILLENAQRATFGFLGCPCTLWSGILAHSVARNLFYQRLSVMTLVTPAAGLHTSRVDFPKARLFADSPLKALELDLGVERQQSPFSSESSSQSCLEKADLDVISQVSTRSSQSGLLRKSRKRTKAKDFQRNSSASSSSTTDCPPKTLRGVCHRLARSLTWFGRLCSPSTACEDTLRKSPSEISTCPSSLCTPLDTFEREVSRRSYANRFIQFSLEFDPVIDPTSRALLNSPRRMSRTNHDGEAHKYRLSMP</sequence>
<organism evidence="2 3">
    <name type="scientific">Symbiodinium microadriaticum</name>
    <name type="common">Dinoflagellate</name>
    <name type="synonym">Zooxanthella microadriatica</name>
    <dbReference type="NCBI Taxonomy" id="2951"/>
    <lineage>
        <taxon>Eukaryota</taxon>
        <taxon>Sar</taxon>
        <taxon>Alveolata</taxon>
        <taxon>Dinophyceae</taxon>
        <taxon>Suessiales</taxon>
        <taxon>Symbiodiniaceae</taxon>
        <taxon>Symbiodinium</taxon>
    </lineage>
</organism>
<gene>
    <name evidence="2" type="ORF">AK812_SmicGene12605</name>
</gene>
<evidence type="ECO:0000313" key="3">
    <source>
        <dbReference type="Proteomes" id="UP000186817"/>
    </source>
</evidence>
<keyword evidence="3" id="KW-1185">Reference proteome</keyword>
<dbReference type="Proteomes" id="UP000186817">
    <property type="component" value="Unassembled WGS sequence"/>
</dbReference>
<feature type="region of interest" description="Disordered" evidence="1">
    <location>
        <begin position="186"/>
        <end position="218"/>
    </location>
</feature>
<name>A0A1Q9EAC4_SYMMI</name>
<dbReference type="EMBL" id="LSRX01000213">
    <property type="protein sequence ID" value="OLQ04369.1"/>
    <property type="molecule type" value="Genomic_DNA"/>
</dbReference>
<comment type="caution">
    <text evidence="2">The sequence shown here is derived from an EMBL/GenBank/DDBJ whole genome shotgun (WGS) entry which is preliminary data.</text>
</comment>
<evidence type="ECO:0000256" key="1">
    <source>
        <dbReference type="SAM" id="MobiDB-lite"/>
    </source>
</evidence>
<dbReference type="OrthoDB" id="413400at2759"/>
<proteinExistence type="predicted"/>
<protein>
    <submittedName>
        <fullName evidence="2">Uncharacterized protein</fullName>
    </submittedName>
</protein>
<reference evidence="2 3" key="1">
    <citation type="submission" date="2016-02" db="EMBL/GenBank/DDBJ databases">
        <title>Genome analysis of coral dinoflagellate symbionts highlights evolutionary adaptations to a symbiotic lifestyle.</title>
        <authorList>
            <person name="Aranda M."/>
            <person name="Li Y."/>
            <person name="Liew Y.J."/>
            <person name="Baumgarten S."/>
            <person name="Simakov O."/>
            <person name="Wilson M."/>
            <person name="Piel J."/>
            <person name="Ashoor H."/>
            <person name="Bougouffa S."/>
            <person name="Bajic V.B."/>
            <person name="Ryu T."/>
            <person name="Ravasi T."/>
            <person name="Bayer T."/>
            <person name="Micklem G."/>
            <person name="Kim H."/>
            <person name="Bhak J."/>
            <person name="Lajeunesse T.C."/>
            <person name="Voolstra C.R."/>
        </authorList>
    </citation>
    <scope>NUCLEOTIDE SEQUENCE [LARGE SCALE GENOMIC DNA]</scope>
    <source>
        <strain evidence="2 3">CCMP2467</strain>
    </source>
</reference>
<dbReference type="AlphaFoldDB" id="A0A1Q9EAC4"/>
<evidence type="ECO:0000313" key="2">
    <source>
        <dbReference type="EMBL" id="OLQ04369.1"/>
    </source>
</evidence>
<accession>A0A1Q9EAC4</accession>